<gene>
    <name evidence="1" type="ORF">GCM10011357_30210</name>
</gene>
<dbReference type="RefSeq" id="WP_099035758.1">
    <property type="nucleotide sequence ID" value="NZ_NISX01000015.1"/>
</dbReference>
<keyword evidence="2" id="KW-1185">Reference proteome</keyword>
<accession>A0ABQ1RMP8</accession>
<evidence type="ECO:0000313" key="1">
    <source>
        <dbReference type="EMBL" id="GGD73086.1"/>
    </source>
</evidence>
<organism evidence="1 2">
    <name type="scientific">Lacimicrobium alkaliphilum</name>
    <dbReference type="NCBI Taxonomy" id="1526571"/>
    <lineage>
        <taxon>Bacteria</taxon>
        <taxon>Pseudomonadati</taxon>
        <taxon>Pseudomonadota</taxon>
        <taxon>Gammaproteobacteria</taxon>
        <taxon>Alteromonadales</taxon>
        <taxon>Alteromonadaceae</taxon>
        <taxon>Lacimicrobium</taxon>
    </lineage>
</organism>
<dbReference type="EMBL" id="BMGJ01000014">
    <property type="protein sequence ID" value="GGD73086.1"/>
    <property type="molecule type" value="Genomic_DNA"/>
</dbReference>
<comment type="caution">
    <text evidence="1">The sequence shown here is derived from an EMBL/GenBank/DDBJ whole genome shotgun (WGS) entry which is preliminary data.</text>
</comment>
<proteinExistence type="predicted"/>
<evidence type="ECO:0000313" key="2">
    <source>
        <dbReference type="Proteomes" id="UP000614272"/>
    </source>
</evidence>
<protein>
    <submittedName>
        <fullName evidence="1">Uncharacterized protein</fullName>
    </submittedName>
</protein>
<sequence length="61" mass="7065">MQQVIQKSWGAWADDVNPKQIWTVLNPFLDKTVIFARIICRPILRLTEIEVPMALSKEAIE</sequence>
<reference evidence="2" key="1">
    <citation type="journal article" date="2019" name="Int. J. Syst. Evol. Microbiol.">
        <title>The Global Catalogue of Microorganisms (GCM) 10K type strain sequencing project: providing services to taxonomists for standard genome sequencing and annotation.</title>
        <authorList>
            <consortium name="The Broad Institute Genomics Platform"/>
            <consortium name="The Broad Institute Genome Sequencing Center for Infectious Disease"/>
            <person name="Wu L."/>
            <person name="Ma J."/>
        </authorList>
    </citation>
    <scope>NUCLEOTIDE SEQUENCE [LARGE SCALE GENOMIC DNA]</scope>
    <source>
        <strain evidence="2">CGMCC 1.12923</strain>
    </source>
</reference>
<name>A0ABQ1RMP8_9ALTE</name>
<dbReference type="Proteomes" id="UP000614272">
    <property type="component" value="Unassembled WGS sequence"/>
</dbReference>